<protein>
    <recommendedName>
        <fullName evidence="4">Secreted protein</fullName>
    </recommendedName>
</protein>
<reference evidence="2 3" key="1">
    <citation type="submission" date="2018-08" db="EMBL/GenBank/DDBJ databases">
        <authorList>
            <person name="Ferrada E.E."/>
            <person name="Latorre B.A."/>
        </authorList>
    </citation>
    <scope>NUCLEOTIDE SEQUENCE [LARGE SCALE GENOMIC DNA]</scope>
    <source>
        <strain evidence="2 3">VK-A60T</strain>
    </source>
</reference>
<feature type="region of interest" description="Disordered" evidence="1">
    <location>
        <begin position="170"/>
        <end position="219"/>
    </location>
</feature>
<dbReference type="AlphaFoldDB" id="A0A385D7V0"/>
<evidence type="ECO:0000313" key="3">
    <source>
        <dbReference type="Proteomes" id="UP000259636"/>
    </source>
</evidence>
<name>A0A385D7V0_9ACTN</name>
<evidence type="ECO:0000256" key="1">
    <source>
        <dbReference type="SAM" id="MobiDB-lite"/>
    </source>
</evidence>
<organism evidence="2 3">
    <name type="scientific">Streptomyces koyangensis</name>
    <dbReference type="NCBI Taxonomy" id="188770"/>
    <lineage>
        <taxon>Bacteria</taxon>
        <taxon>Bacillati</taxon>
        <taxon>Actinomycetota</taxon>
        <taxon>Actinomycetes</taxon>
        <taxon>Kitasatosporales</taxon>
        <taxon>Streptomycetaceae</taxon>
        <taxon>Streptomyces</taxon>
        <taxon>Streptomyces aurantiacus group</taxon>
    </lineage>
</organism>
<dbReference type="EMBL" id="CP031742">
    <property type="protein sequence ID" value="AXQ53777.1"/>
    <property type="molecule type" value="Genomic_DNA"/>
</dbReference>
<dbReference type="Proteomes" id="UP000259636">
    <property type="component" value="Chromosome"/>
</dbReference>
<evidence type="ECO:0000313" key="2">
    <source>
        <dbReference type="EMBL" id="AXQ53777.1"/>
    </source>
</evidence>
<dbReference type="GeneID" id="300113302"/>
<feature type="compositionally biased region" description="Basic and acidic residues" evidence="1">
    <location>
        <begin position="181"/>
        <end position="198"/>
    </location>
</feature>
<sequence>MLTVVIIVAAVIVVAVAAYALMRRENTGPALKKRFGPEYDRTLARHDGDTAAARQELGERVKRHGSLKERPLGAESLARYEAEWAGVQRRFVDSPQQAMAEAGALLARLAQERGYPGPEQGDEQIAALSVHHAHEVEGYRTVRKAAEHGGDTERMRESLLSARSLYEALTGSAGHPGAGRPADHAELGDDPRTPRADDDIPATARPESPAADIRTPKGI</sequence>
<dbReference type="KEGG" id="sky:D0C37_03580"/>
<proteinExistence type="predicted"/>
<accession>A0A385D7V0</accession>
<dbReference type="RefSeq" id="WP_117348678.1">
    <property type="nucleotide sequence ID" value="NZ_CP031742.1"/>
</dbReference>
<evidence type="ECO:0008006" key="4">
    <source>
        <dbReference type="Google" id="ProtNLM"/>
    </source>
</evidence>
<gene>
    <name evidence="2" type="ORF">D0C37_03580</name>
</gene>